<dbReference type="Proteomes" id="UP000013201">
    <property type="component" value="Unassembled WGS sequence"/>
</dbReference>
<keyword evidence="1" id="KW-1133">Transmembrane helix</keyword>
<dbReference type="AlphaFoldDB" id="N1MKI7"/>
<gene>
    <name evidence="2" type="ORF">EBBID32_15680</name>
</gene>
<dbReference type="OrthoDB" id="7509512at2"/>
<keyword evidence="3" id="KW-1185">Reference proteome</keyword>
<feature type="transmembrane region" description="Helical" evidence="1">
    <location>
        <begin position="27"/>
        <end position="53"/>
    </location>
</feature>
<comment type="caution">
    <text evidence="2">The sequence shown here is derived from an EMBL/GenBank/DDBJ whole genome shotgun (WGS) entry which is preliminary data.</text>
</comment>
<evidence type="ECO:0000313" key="3">
    <source>
        <dbReference type="Proteomes" id="UP000013201"/>
    </source>
</evidence>
<keyword evidence="1" id="KW-0812">Transmembrane</keyword>
<name>N1MKI7_9SPHN</name>
<proteinExistence type="predicted"/>
<reference evidence="2 3" key="1">
    <citation type="submission" date="2013-03" db="EMBL/GenBank/DDBJ databases">
        <authorList>
            <person name="Le V."/>
        </authorList>
    </citation>
    <scope>NUCLEOTIDE SEQUENCE [LARGE SCALE GENOMIC DNA]</scope>
    <source>
        <strain evidence="2 3">BiD32</strain>
    </source>
</reference>
<reference evidence="3" key="2">
    <citation type="submission" date="2013-04" db="EMBL/GenBank/DDBJ databases">
        <title>Bisphenol A degrading Sphingobium sp. strain BiD32.</title>
        <authorList>
            <person name="Nielsen J.L."/>
            <person name="Zhou N.A."/>
            <person name="Kjeldal H."/>
        </authorList>
    </citation>
    <scope>NUCLEOTIDE SEQUENCE [LARGE SCALE GENOMIC DNA]</scope>
    <source>
        <strain evidence="3">BiD32</strain>
    </source>
</reference>
<dbReference type="EMBL" id="CAVK010000072">
    <property type="protein sequence ID" value="CCW17229.1"/>
    <property type="molecule type" value="Genomic_DNA"/>
</dbReference>
<evidence type="ECO:0000256" key="1">
    <source>
        <dbReference type="SAM" id="Phobius"/>
    </source>
</evidence>
<accession>N1MKI7</accession>
<evidence type="ECO:0000313" key="2">
    <source>
        <dbReference type="EMBL" id="CCW17229.1"/>
    </source>
</evidence>
<dbReference type="RefSeq" id="WP_006953581.1">
    <property type="nucleotide sequence ID" value="NZ_CAVK010000072.1"/>
</dbReference>
<keyword evidence="1" id="KW-0472">Membrane</keyword>
<feature type="transmembrane region" description="Helical" evidence="1">
    <location>
        <begin position="80"/>
        <end position="101"/>
    </location>
</feature>
<protein>
    <submittedName>
        <fullName evidence="2">Uncharacterized protein</fullName>
    </submittedName>
</protein>
<sequence>MASTISTADSSRATHPRLPRARAILHFYLHLAGFAATTLLLTWGLFALFFLALGGFSFDGLIHQLDNLTSRYVTASPERIASFKHIFVAAHLILAAGLIVLRRHRIMPPALSRGSQDNG</sequence>
<organism evidence="2 3">
    <name type="scientific">Sphingobium indicum BiD32</name>
    <dbReference type="NCBI Taxonomy" id="1301087"/>
    <lineage>
        <taxon>Bacteria</taxon>
        <taxon>Pseudomonadati</taxon>
        <taxon>Pseudomonadota</taxon>
        <taxon>Alphaproteobacteria</taxon>
        <taxon>Sphingomonadales</taxon>
        <taxon>Sphingomonadaceae</taxon>
        <taxon>Sphingobium</taxon>
    </lineage>
</organism>